<reference evidence="1" key="2">
    <citation type="submission" date="2021-08" db="EMBL/GenBank/DDBJ databases">
        <authorList>
            <person name="Tani A."/>
            <person name="Ola A."/>
            <person name="Ogura Y."/>
            <person name="Katsura K."/>
            <person name="Hayashi T."/>
        </authorList>
    </citation>
    <scope>NUCLEOTIDE SEQUENCE</scope>
    <source>
        <strain evidence="1">DSM 16372</strain>
    </source>
</reference>
<evidence type="ECO:0008006" key="3">
    <source>
        <dbReference type="Google" id="ProtNLM"/>
    </source>
</evidence>
<keyword evidence="2" id="KW-1185">Reference proteome</keyword>
<organism evidence="1 2">
    <name type="scientific">Methylobacterium hispanicum</name>
    <dbReference type="NCBI Taxonomy" id="270350"/>
    <lineage>
        <taxon>Bacteria</taxon>
        <taxon>Pseudomonadati</taxon>
        <taxon>Pseudomonadota</taxon>
        <taxon>Alphaproteobacteria</taxon>
        <taxon>Hyphomicrobiales</taxon>
        <taxon>Methylobacteriaceae</taxon>
        <taxon>Methylobacterium</taxon>
    </lineage>
</organism>
<name>A0AAV4ZR78_9HYPH</name>
<dbReference type="Proteomes" id="UP001055247">
    <property type="component" value="Unassembled WGS sequence"/>
</dbReference>
<protein>
    <recommendedName>
        <fullName evidence="3">Neuroendocrine-specific golgi family protein P55 (NESP55)</fullName>
    </recommendedName>
</protein>
<evidence type="ECO:0000313" key="2">
    <source>
        <dbReference type="Proteomes" id="UP001055247"/>
    </source>
</evidence>
<gene>
    <name evidence="1" type="ORF">BHAOGJBA_3932</name>
</gene>
<reference evidence="1" key="1">
    <citation type="journal article" date="2016" name="Front. Microbiol.">
        <title>Genome Sequence of the Piezophilic, Mesophilic Sulfate-Reducing Bacterium Desulfovibrio indicus J2T.</title>
        <authorList>
            <person name="Cao J."/>
            <person name="Maignien L."/>
            <person name="Shao Z."/>
            <person name="Alain K."/>
            <person name="Jebbar M."/>
        </authorList>
    </citation>
    <scope>NUCLEOTIDE SEQUENCE</scope>
    <source>
        <strain evidence="1">DSM 16372</strain>
    </source>
</reference>
<sequence>MQRAYLVSFHKVVPDDTGHDHRVLQQQAVVRARSDVSAAYAAKAMFREAVGVVDWRLRADTCEVVELTERSA</sequence>
<comment type="caution">
    <text evidence="1">The sequence shown here is derived from an EMBL/GenBank/DDBJ whole genome shotgun (WGS) entry which is preliminary data.</text>
</comment>
<proteinExistence type="predicted"/>
<evidence type="ECO:0000313" key="1">
    <source>
        <dbReference type="EMBL" id="GJD90393.1"/>
    </source>
</evidence>
<dbReference type="EMBL" id="BPQO01000018">
    <property type="protein sequence ID" value="GJD90393.1"/>
    <property type="molecule type" value="Genomic_DNA"/>
</dbReference>
<dbReference type="RefSeq" id="WP_066923898.1">
    <property type="nucleotide sequence ID" value="NZ_BPQO01000018.1"/>
</dbReference>
<accession>A0AAV4ZR78</accession>
<dbReference type="AlphaFoldDB" id="A0AAV4ZR78"/>